<dbReference type="RefSeq" id="WP_194076267.1">
    <property type="nucleotide sequence ID" value="NZ_CP061839.1"/>
</dbReference>
<dbReference type="AlphaFoldDB" id="A0A7S7AWN7"/>
<evidence type="ECO:0000256" key="2">
    <source>
        <dbReference type="ARBA" id="ARBA00022448"/>
    </source>
</evidence>
<accession>A0A7S7AWN7</accession>
<proteinExistence type="predicted"/>
<dbReference type="GO" id="GO:0012505">
    <property type="term" value="C:endomembrane system"/>
    <property type="evidence" value="ECO:0007669"/>
    <property type="project" value="UniProtKB-SubCell"/>
</dbReference>
<feature type="transmembrane region" description="Helical" evidence="6">
    <location>
        <begin position="362"/>
        <end position="381"/>
    </location>
</feature>
<feature type="transmembrane region" description="Helical" evidence="6">
    <location>
        <begin position="51"/>
        <end position="70"/>
    </location>
</feature>
<reference evidence="8 9" key="1">
    <citation type="submission" date="2020-09" db="EMBL/GenBank/DDBJ databases">
        <title>Characterization of Treponema spp. from bovine digital dermatitis in Korea.</title>
        <authorList>
            <person name="Espiritu H.M."/>
            <person name="Cho Y.I."/>
            <person name="Mamuad L."/>
        </authorList>
    </citation>
    <scope>NUCLEOTIDE SEQUENCE [LARGE SCALE GENOMIC DNA]</scope>
    <source>
        <strain evidence="8 9">KS1</strain>
    </source>
</reference>
<feature type="transmembrane region" description="Helical" evidence="6">
    <location>
        <begin position="106"/>
        <end position="129"/>
    </location>
</feature>
<keyword evidence="5 6" id="KW-0472">Membrane</keyword>
<dbReference type="SUPFAM" id="SSF103473">
    <property type="entry name" value="MFS general substrate transporter"/>
    <property type="match status" value="1"/>
</dbReference>
<protein>
    <submittedName>
        <fullName evidence="8">MFS transporter</fullName>
    </submittedName>
</protein>
<sequence length="462" mass="49913">MNNNDIVIPLTKNKKTAVILGSIFLMFSVAGFGLSLALLQGRILETMNAMSYFSTLTIFASLGLAILTPIGGKLGDLYGRKNIIIISGTIAVFCGIGMALTDNAFVFITLRLLLGVAQGAFISAPYILMGEINEKKDIPKGMGYLSSAIAVGGFGSSIIAGFLSDRGLLKAAIVFPAIPLLIGIILITLNLPNTKQKKKISIDFLGIIFLTLFLSSLLLSLNYGPKIGWSNKIIIISLISSMLFLFLLIKIEKKSKEPIIPLHLFLNKKYSILLIAGVICYFYQNQMNVYAPLAIQSILNKSATLSGALQLPRTIITMILPIIFGAWLGKRKSKYWVAITFAAGIPFIAFFALSFTNSASSVLLFYITISLTGIAESFRSVSITPAAQATLQPQELGIGTSLITFMNSISTLIAAAVTGIIFDSNKNNMTLAINNIFMLTAVISFFGILIAVFIVRKQNKNS</sequence>
<evidence type="ECO:0000256" key="5">
    <source>
        <dbReference type="ARBA" id="ARBA00023136"/>
    </source>
</evidence>
<feature type="transmembrane region" description="Helical" evidence="6">
    <location>
        <begin position="169"/>
        <end position="192"/>
    </location>
</feature>
<dbReference type="PANTHER" id="PTHR23501:SF191">
    <property type="entry name" value="VACUOLAR BASIC AMINO ACID TRANSPORTER 4"/>
    <property type="match status" value="1"/>
</dbReference>
<dbReference type="GO" id="GO:0005886">
    <property type="term" value="C:plasma membrane"/>
    <property type="evidence" value="ECO:0007669"/>
    <property type="project" value="TreeGrafter"/>
</dbReference>
<dbReference type="PROSITE" id="PS50850">
    <property type="entry name" value="MFS"/>
    <property type="match status" value="1"/>
</dbReference>
<comment type="subcellular location">
    <subcellularLocation>
        <location evidence="1">Endomembrane system</location>
        <topology evidence="1">Multi-pass membrane protein</topology>
    </subcellularLocation>
</comment>
<dbReference type="InterPro" id="IPR036259">
    <property type="entry name" value="MFS_trans_sf"/>
</dbReference>
<feature type="transmembrane region" description="Helical" evidence="6">
    <location>
        <begin position="311"/>
        <end position="328"/>
    </location>
</feature>
<organism evidence="8 9">
    <name type="scientific">Treponema pedis</name>
    <dbReference type="NCBI Taxonomy" id="409322"/>
    <lineage>
        <taxon>Bacteria</taxon>
        <taxon>Pseudomonadati</taxon>
        <taxon>Spirochaetota</taxon>
        <taxon>Spirochaetia</taxon>
        <taxon>Spirochaetales</taxon>
        <taxon>Treponemataceae</taxon>
        <taxon>Treponema</taxon>
    </lineage>
</organism>
<keyword evidence="2" id="KW-0813">Transport</keyword>
<evidence type="ECO:0000256" key="4">
    <source>
        <dbReference type="ARBA" id="ARBA00022989"/>
    </source>
</evidence>
<feature type="transmembrane region" description="Helical" evidence="6">
    <location>
        <begin position="434"/>
        <end position="455"/>
    </location>
</feature>
<gene>
    <name evidence="8" type="ORF">IFE08_13710</name>
</gene>
<dbReference type="Pfam" id="PF07690">
    <property type="entry name" value="MFS_1"/>
    <property type="match status" value="1"/>
</dbReference>
<evidence type="ECO:0000256" key="3">
    <source>
        <dbReference type="ARBA" id="ARBA00022692"/>
    </source>
</evidence>
<evidence type="ECO:0000259" key="7">
    <source>
        <dbReference type="PROSITE" id="PS50850"/>
    </source>
</evidence>
<feature type="transmembrane region" description="Helical" evidence="6">
    <location>
        <begin position="204"/>
        <end position="223"/>
    </location>
</feature>
<evidence type="ECO:0000256" key="1">
    <source>
        <dbReference type="ARBA" id="ARBA00004127"/>
    </source>
</evidence>
<feature type="transmembrane region" description="Helical" evidence="6">
    <location>
        <begin position="402"/>
        <end position="422"/>
    </location>
</feature>
<feature type="transmembrane region" description="Helical" evidence="6">
    <location>
        <begin position="141"/>
        <end position="163"/>
    </location>
</feature>
<feature type="domain" description="Major facilitator superfamily (MFS) profile" evidence="7">
    <location>
        <begin position="14"/>
        <end position="459"/>
    </location>
</feature>
<feature type="transmembrane region" description="Helical" evidence="6">
    <location>
        <begin position="82"/>
        <end position="100"/>
    </location>
</feature>
<feature type="transmembrane region" description="Helical" evidence="6">
    <location>
        <begin position="335"/>
        <end position="356"/>
    </location>
</feature>
<dbReference type="Gene3D" id="1.20.1250.20">
    <property type="entry name" value="MFS general substrate transporter like domains"/>
    <property type="match status" value="2"/>
</dbReference>
<dbReference type="EMBL" id="CP061839">
    <property type="protein sequence ID" value="QOW60816.1"/>
    <property type="molecule type" value="Genomic_DNA"/>
</dbReference>
<dbReference type="InterPro" id="IPR011701">
    <property type="entry name" value="MFS"/>
</dbReference>
<feature type="transmembrane region" description="Helical" evidence="6">
    <location>
        <begin position="270"/>
        <end position="291"/>
    </location>
</feature>
<dbReference type="GO" id="GO:0022857">
    <property type="term" value="F:transmembrane transporter activity"/>
    <property type="evidence" value="ECO:0007669"/>
    <property type="project" value="InterPro"/>
</dbReference>
<evidence type="ECO:0000313" key="8">
    <source>
        <dbReference type="EMBL" id="QOW60816.1"/>
    </source>
</evidence>
<evidence type="ECO:0000256" key="6">
    <source>
        <dbReference type="SAM" id="Phobius"/>
    </source>
</evidence>
<feature type="transmembrane region" description="Helical" evidence="6">
    <location>
        <begin position="17"/>
        <end position="39"/>
    </location>
</feature>
<dbReference type="InterPro" id="IPR020846">
    <property type="entry name" value="MFS_dom"/>
</dbReference>
<dbReference type="PANTHER" id="PTHR23501">
    <property type="entry name" value="MAJOR FACILITATOR SUPERFAMILY"/>
    <property type="match status" value="1"/>
</dbReference>
<feature type="transmembrane region" description="Helical" evidence="6">
    <location>
        <begin position="229"/>
        <end position="249"/>
    </location>
</feature>
<name>A0A7S7AWN7_9SPIR</name>
<dbReference type="Proteomes" id="UP000593915">
    <property type="component" value="Chromosome"/>
</dbReference>
<evidence type="ECO:0000313" key="9">
    <source>
        <dbReference type="Proteomes" id="UP000593915"/>
    </source>
</evidence>
<keyword evidence="3 6" id="KW-0812">Transmembrane</keyword>
<keyword evidence="4 6" id="KW-1133">Transmembrane helix</keyword>